<dbReference type="Proteomes" id="UP000268727">
    <property type="component" value="Unassembled WGS sequence"/>
</dbReference>
<dbReference type="Gene3D" id="3.30.750.24">
    <property type="entry name" value="STAS domain"/>
    <property type="match status" value="1"/>
</dbReference>
<comment type="caution">
    <text evidence="2">The sequence shown here is derived from an EMBL/GenBank/DDBJ whole genome shotgun (WGS) entry which is preliminary data.</text>
</comment>
<dbReference type="CDD" id="cd07043">
    <property type="entry name" value="STAS_anti-anti-sigma_factors"/>
    <property type="match status" value="1"/>
</dbReference>
<evidence type="ECO:0000313" key="3">
    <source>
        <dbReference type="Proteomes" id="UP000268727"/>
    </source>
</evidence>
<organism evidence="2 3">
    <name type="scientific">Saccharothrix texasensis</name>
    <dbReference type="NCBI Taxonomy" id="103734"/>
    <lineage>
        <taxon>Bacteria</taxon>
        <taxon>Bacillati</taxon>
        <taxon>Actinomycetota</taxon>
        <taxon>Actinomycetes</taxon>
        <taxon>Pseudonocardiales</taxon>
        <taxon>Pseudonocardiaceae</taxon>
        <taxon>Saccharothrix</taxon>
    </lineage>
</organism>
<sequence>MTDRRRQGAELAVGTTEAHGLAVTRVVGEVDLAGVDLVRAELDAQLARRPPVLVVDLSEVTILGSLGIAALLDAHHRAVAVGVRFAVVASRRSVVHPLELTEVDRVLTVVPSLDQVVIG</sequence>
<dbReference type="PANTHER" id="PTHR33495">
    <property type="entry name" value="ANTI-SIGMA FACTOR ANTAGONIST TM_1081-RELATED-RELATED"/>
    <property type="match status" value="1"/>
</dbReference>
<dbReference type="OrthoDB" id="4571296at2"/>
<gene>
    <name evidence="2" type="ORF">EDD40_7081</name>
</gene>
<name>A0A3N1HGM2_9PSEU</name>
<dbReference type="EMBL" id="RJKM01000001">
    <property type="protein sequence ID" value="ROP41645.1"/>
    <property type="molecule type" value="Genomic_DNA"/>
</dbReference>
<evidence type="ECO:0000313" key="2">
    <source>
        <dbReference type="EMBL" id="ROP41645.1"/>
    </source>
</evidence>
<dbReference type="RefSeq" id="WP_123746717.1">
    <property type="nucleotide sequence ID" value="NZ_RJKM01000001.1"/>
</dbReference>
<keyword evidence="3" id="KW-1185">Reference proteome</keyword>
<proteinExistence type="predicted"/>
<dbReference type="GO" id="GO:0043856">
    <property type="term" value="F:anti-sigma factor antagonist activity"/>
    <property type="evidence" value="ECO:0007669"/>
    <property type="project" value="TreeGrafter"/>
</dbReference>
<dbReference type="InterPro" id="IPR002645">
    <property type="entry name" value="STAS_dom"/>
</dbReference>
<dbReference type="PROSITE" id="PS50801">
    <property type="entry name" value="STAS"/>
    <property type="match status" value="1"/>
</dbReference>
<protein>
    <submittedName>
        <fullName evidence="2">Anti-anti-sigma factor</fullName>
    </submittedName>
</protein>
<feature type="domain" description="STAS" evidence="1">
    <location>
        <begin position="11"/>
        <end position="119"/>
    </location>
</feature>
<reference evidence="2 3" key="1">
    <citation type="submission" date="2018-11" db="EMBL/GenBank/DDBJ databases">
        <title>Sequencing the genomes of 1000 actinobacteria strains.</title>
        <authorList>
            <person name="Klenk H.-P."/>
        </authorList>
    </citation>
    <scope>NUCLEOTIDE SEQUENCE [LARGE SCALE GENOMIC DNA]</scope>
    <source>
        <strain evidence="2 3">DSM 44231</strain>
    </source>
</reference>
<evidence type="ECO:0000259" key="1">
    <source>
        <dbReference type="PROSITE" id="PS50801"/>
    </source>
</evidence>
<dbReference type="AlphaFoldDB" id="A0A3N1HGM2"/>
<dbReference type="SUPFAM" id="SSF52091">
    <property type="entry name" value="SpoIIaa-like"/>
    <property type="match status" value="1"/>
</dbReference>
<dbReference type="PANTHER" id="PTHR33495:SF2">
    <property type="entry name" value="ANTI-SIGMA FACTOR ANTAGONIST TM_1081-RELATED"/>
    <property type="match status" value="1"/>
</dbReference>
<dbReference type="InterPro" id="IPR036513">
    <property type="entry name" value="STAS_dom_sf"/>
</dbReference>
<accession>A0A3N1HGM2</accession>
<dbReference type="Pfam" id="PF01740">
    <property type="entry name" value="STAS"/>
    <property type="match status" value="1"/>
</dbReference>